<dbReference type="RefSeq" id="WP_189052947.1">
    <property type="nucleotide sequence ID" value="NZ_BMMK01000001.1"/>
</dbReference>
<evidence type="ECO:0000256" key="1">
    <source>
        <dbReference type="SAM" id="MobiDB-lite"/>
    </source>
</evidence>
<reference evidence="4" key="2">
    <citation type="submission" date="2020-09" db="EMBL/GenBank/DDBJ databases">
        <authorList>
            <person name="Sun Q."/>
            <person name="Zhou Y."/>
        </authorList>
    </citation>
    <scope>NUCLEOTIDE SEQUENCE</scope>
    <source>
        <strain evidence="4">CGMCC 4.5737</strain>
    </source>
</reference>
<evidence type="ECO:0000313" key="4">
    <source>
        <dbReference type="EMBL" id="GGM34909.1"/>
    </source>
</evidence>
<feature type="region of interest" description="Disordered" evidence="1">
    <location>
        <begin position="1"/>
        <end position="21"/>
    </location>
</feature>
<gene>
    <name evidence="4" type="ORF">GCM10012275_02700</name>
</gene>
<name>A0A8J3C7E1_9PSEU</name>
<dbReference type="Proteomes" id="UP000637578">
    <property type="component" value="Unassembled WGS sequence"/>
</dbReference>
<dbReference type="PANTHER" id="PTHR36933">
    <property type="entry name" value="SLL0788 PROTEIN"/>
    <property type="match status" value="1"/>
</dbReference>
<dbReference type="InterPro" id="IPR005183">
    <property type="entry name" value="DUF305_CopM-like"/>
</dbReference>
<feature type="transmembrane region" description="Helical" evidence="2">
    <location>
        <begin position="26"/>
        <end position="47"/>
    </location>
</feature>
<reference evidence="4" key="1">
    <citation type="journal article" date="2014" name="Int. J. Syst. Evol. Microbiol.">
        <title>Complete genome sequence of Corynebacterium casei LMG S-19264T (=DSM 44701T), isolated from a smear-ripened cheese.</title>
        <authorList>
            <consortium name="US DOE Joint Genome Institute (JGI-PGF)"/>
            <person name="Walter F."/>
            <person name="Albersmeier A."/>
            <person name="Kalinowski J."/>
            <person name="Ruckert C."/>
        </authorList>
    </citation>
    <scope>NUCLEOTIDE SEQUENCE</scope>
    <source>
        <strain evidence="4">CGMCC 4.5737</strain>
    </source>
</reference>
<dbReference type="EMBL" id="BMMK01000001">
    <property type="protein sequence ID" value="GGM34909.1"/>
    <property type="molecule type" value="Genomic_DNA"/>
</dbReference>
<proteinExistence type="predicted"/>
<feature type="domain" description="DUF305" evidence="3">
    <location>
        <begin position="64"/>
        <end position="226"/>
    </location>
</feature>
<evidence type="ECO:0000259" key="3">
    <source>
        <dbReference type="Pfam" id="PF03713"/>
    </source>
</evidence>
<comment type="caution">
    <text evidence="4">The sequence shown here is derived from an EMBL/GenBank/DDBJ whole genome shotgun (WGS) entry which is preliminary data.</text>
</comment>
<dbReference type="InterPro" id="IPR012347">
    <property type="entry name" value="Ferritin-like"/>
</dbReference>
<evidence type="ECO:0000256" key="2">
    <source>
        <dbReference type="SAM" id="Phobius"/>
    </source>
</evidence>
<sequence length="238" mass="25696">MTAEGGEHWDTHDETTPQRSGGVARVLVVTAGVLAVLLLGAAVGLVLGARDDIESVRPGAGSVDVGFSQDMSVHHLQAVQMAGWVRGRTEDPAIRQLAYDIETSQLEQVGRMKGWLSLWDRSELPTGPPMRWMIDDPGHGHGAGTPNAAASRMPGMATPEELGRLRSLSGKELDTYFLQLMLRHHQGGVPMMEYAAELAGQPVVRNIADRMLQTQSQEAETLKKLLAERGAQPLPAPN</sequence>
<keyword evidence="2" id="KW-0472">Membrane</keyword>
<keyword evidence="2" id="KW-0812">Transmembrane</keyword>
<keyword evidence="2" id="KW-1133">Transmembrane helix</keyword>
<dbReference type="AlphaFoldDB" id="A0A8J3C7E1"/>
<accession>A0A8J3C7E1</accession>
<feature type="compositionally biased region" description="Basic and acidic residues" evidence="1">
    <location>
        <begin position="1"/>
        <end position="16"/>
    </location>
</feature>
<organism evidence="4 5">
    <name type="scientific">Longimycelium tulufanense</name>
    <dbReference type="NCBI Taxonomy" id="907463"/>
    <lineage>
        <taxon>Bacteria</taxon>
        <taxon>Bacillati</taxon>
        <taxon>Actinomycetota</taxon>
        <taxon>Actinomycetes</taxon>
        <taxon>Pseudonocardiales</taxon>
        <taxon>Pseudonocardiaceae</taxon>
        <taxon>Longimycelium</taxon>
    </lineage>
</organism>
<protein>
    <submittedName>
        <fullName evidence="4">DUF305 domain-containing protein</fullName>
    </submittedName>
</protein>
<dbReference type="Pfam" id="PF03713">
    <property type="entry name" value="DUF305"/>
    <property type="match status" value="1"/>
</dbReference>
<keyword evidence="5" id="KW-1185">Reference proteome</keyword>
<dbReference type="PANTHER" id="PTHR36933:SF1">
    <property type="entry name" value="SLL0788 PROTEIN"/>
    <property type="match status" value="1"/>
</dbReference>
<evidence type="ECO:0000313" key="5">
    <source>
        <dbReference type="Proteomes" id="UP000637578"/>
    </source>
</evidence>
<dbReference type="Gene3D" id="1.20.1260.10">
    <property type="match status" value="1"/>
</dbReference>